<evidence type="ECO:0000313" key="5">
    <source>
        <dbReference type="Proteomes" id="UP000247409"/>
    </source>
</evidence>
<feature type="compositionally biased region" description="Acidic residues" evidence="1">
    <location>
        <begin position="240"/>
        <end position="251"/>
    </location>
</feature>
<feature type="compositionally biased region" description="Low complexity" evidence="1">
    <location>
        <begin position="260"/>
        <end position="278"/>
    </location>
</feature>
<name>A0A2V3IDY6_9FLOR</name>
<dbReference type="Pfam" id="PF01079">
    <property type="entry name" value="Hint"/>
    <property type="match status" value="1"/>
</dbReference>
<dbReference type="Proteomes" id="UP000247409">
    <property type="component" value="Unassembled WGS sequence"/>
</dbReference>
<dbReference type="OrthoDB" id="5212at2759"/>
<sequence>MKSLAFLVSLIVLANAAPNPVIRASERADVIGLYSLHPNSSDIARVANCPQNVSTSTFVFSVTRAPRSLAAPPYFNIRIPHVNSKLDDRQCESSGAVIATTSDHPFVTTSSLQQQSIQLWAGAGTRQKVDWVSEEFIEAAAEQPFVLGYDFAERSCRGVRLRAGTAFLWFQPAWDIPLGNLQLSGRNKYLLLTFKARSAAGCIYVADAVGGDGSLPTGPVSDPSVDAAKENPTQLVPPEGSEDGEEEEESDILPTDQPSDGDQALDGDGAGDSSADPDSGSDAEDEEDEEEEEEEKEDGDEESSTTPKPTKPPTTFGNAEAEADNISDDDDDDGPACFPASSHVQLEDGRNIALTELKTSHRVHVGHGHFSDVFFFSHRSHDAKVLHNFVQIRTVRDDVLTVSAGHYLYVNGRMVAANRVKANDTLTRADGSDVLVDHVGRVKRAGLFAPHTLHGDIVVDGVLVSTYTTAVHPGVAHYVLLAPLRAAYALLGRWAVDWVEGSLDWESLRSLVYSLPSTCS</sequence>
<dbReference type="CDD" id="cd00081">
    <property type="entry name" value="Hint"/>
    <property type="match status" value="1"/>
</dbReference>
<dbReference type="EMBL" id="NBIV01000337">
    <property type="protein sequence ID" value="PXF40238.1"/>
    <property type="molecule type" value="Genomic_DNA"/>
</dbReference>
<keyword evidence="5" id="KW-1185">Reference proteome</keyword>
<dbReference type="STRING" id="448386.A0A2V3IDY6"/>
<dbReference type="InterPro" id="IPR050387">
    <property type="entry name" value="Hedgehog_Signaling"/>
</dbReference>
<dbReference type="SUPFAM" id="SSF51294">
    <property type="entry name" value="Hedgehog/intein (Hint) domain"/>
    <property type="match status" value="1"/>
</dbReference>
<dbReference type="InterPro" id="IPR001767">
    <property type="entry name" value="Hedgehog_Hint"/>
</dbReference>
<accession>A0A2V3IDY6</accession>
<reference evidence="4 5" key="1">
    <citation type="journal article" date="2018" name="Mol. Biol. Evol.">
        <title>Analysis of the draft genome of the red seaweed Gracilariopsis chorda provides insights into genome size evolution in Rhodophyta.</title>
        <authorList>
            <person name="Lee J."/>
            <person name="Yang E.C."/>
            <person name="Graf L."/>
            <person name="Yang J.H."/>
            <person name="Qiu H."/>
            <person name="Zel Zion U."/>
            <person name="Chan C.X."/>
            <person name="Stephens T.G."/>
            <person name="Weber A.P.M."/>
            <person name="Boo G.H."/>
            <person name="Boo S.M."/>
            <person name="Kim K.M."/>
            <person name="Shin Y."/>
            <person name="Jung M."/>
            <person name="Lee S.J."/>
            <person name="Yim H.S."/>
            <person name="Lee J.H."/>
            <person name="Bhattacharya D."/>
            <person name="Yoon H.S."/>
        </authorList>
    </citation>
    <scope>NUCLEOTIDE SEQUENCE [LARGE SCALE GENOMIC DNA]</scope>
    <source>
        <strain evidence="4 5">SKKU-2015</strain>
        <tissue evidence="4">Whole body</tissue>
    </source>
</reference>
<evidence type="ECO:0000256" key="2">
    <source>
        <dbReference type="SAM" id="SignalP"/>
    </source>
</evidence>
<gene>
    <name evidence="4" type="ORF">BWQ96_10042</name>
</gene>
<feature type="compositionally biased region" description="Acidic residues" evidence="1">
    <location>
        <begin position="279"/>
        <end position="303"/>
    </location>
</feature>
<comment type="caution">
    <text evidence="4">The sequence shown here is derived from an EMBL/GenBank/DDBJ whole genome shotgun (WGS) entry which is preliminary data.</text>
</comment>
<feature type="compositionally biased region" description="Acidic residues" evidence="1">
    <location>
        <begin position="321"/>
        <end position="334"/>
    </location>
</feature>
<evidence type="ECO:0000259" key="3">
    <source>
        <dbReference type="Pfam" id="PF01079"/>
    </source>
</evidence>
<organism evidence="4 5">
    <name type="scientific">Gracilariopsis chorda</name>
    <dbReference type="NCBI Taxonomy" id="448386"/>
    <lineage>
        <taxon>Eukaryota</taxon>
        <taxon>Rhodophyta</taxon>
        <taxon>Florideophyceae</taxon>
        <taxon>Rhodymeniophycidae</taxon>
        <taxon>Gracilariales</taxon>
        <taxon>Gracilariaceae</taxon>
        <taxon>Gracilariopsis</taxon>
    </lineage>
</organism>
<dbReference type="AlphaFoldDB" id="A0A2V3IDY6"/>
<dbReference type="PANTHER" id="PTHR11889">
    <property type="entry name" value="HEDGEHOG"/>
    <property type="match status" value="1"/>
</dbReference>
<protein>
    <submittedName>
        <fullName evidence="4">Protein hedgehog</fullName>
    </submittedName>
</protein>
<feature type="domain" description="Hedgehog protein Hint" evidence="3">
    <location>
        <begin position="336"/>
        <end position="491"/>
    </location>
</feature>
<dbReference type="Gene3D" id="2.170.16.10">
    <property type="entry name" value="Hedgehog/Intein (Hint) domain"/>
    <property type="match status" value="1"/>
</dbReference>
<proteinExistence type="predicted"/>
<dbReference type="PANTHER" id="PTHR11889:SF31">
    <property type="entry name" value="PROTEIN HEDGEHOG"/>
    <property type="match status" value="1"/>
</dbReference>
<dbReference type="GO" id="GO:0016540">
    <property type="term" value="P:protein autoprocessing"/>
    <property type="evidence" value="ECO:0007669"/>
    <property type="project" value="InterPro"/>
</dbReference>
<keyword evidence="2" id="KW-0732">Signal</keyword>
<evidence type="ECO:0000313" key="4">
    <source>
        <dbReference type="EMBL" id="PXF40238.1"/>
    </source>
</evidence>
<feature type="signal peptide" evidence="2">
    <location>
        <begin position="1"/>
        <end position="16"/>
    </location>
</feature>
<feature type="region of interest" description="Disordered" evidence="1">
    <location>
        <begin position="213"/>
        <end position="342"/>
    </location>
</feature>
<feature type="chain" id="PRO_5016031973" evidence="2">
    <location>
        <begin position="17"/>
        <end position="520"/>
    </location>
</feature>
<evidence type="ECO:0000256" key="1">
    <source>
        <dbReference type="SAM" id="MobiDB-lite"/>
    </source>
</evidence>
<dbReference type="InterPro" id="IPR036844">
    <property type="entry name" value="Hint_dom_sf"/>
</dbReference>